<name>A0A0C9XVT2_9AGAR</name>
<keyword evidence="2" id="KW-1185">Reference proteome</keyword>
<reference evidence="1 2" key="1">
    <citation type="submission" date="2014-04" db="EMBL/GenBank/DDBJ databases">
        <authorList>
            <consortium name="DOE Joint Genome Institute"/>
            <person name="Kuo A."/>
            <person name="Kohler A."/>
            <person name="Nagy L.G."/>
            <person name="Floudas D."/>
            <person name="Copeland A."/>
            <person name="Barry K.W."/>
            <person name="Cichocki N."/>
            <person name="Veneault-Fourrey C."/>
            <person name="LaButti K."/>
            <person name="Lindquist E.A."/>
            <person name="Lipzen A."/>
            <person name="Lundell T."/>
            <person name="Morin E."/>
            <person name="Murat C."/>
            <person name="Sun H."/>
            <person name="Tunlid A."/>
            <person name="Henrissat B."/>
            <person name="Grigoriev I.V."/>
            <person name="Hibbett D.S."/>
            <person name="Martin F."/>
            <person name="Nordberg H.P."/>
            <person name="Cantor M.N."/>
            <person name="Hua S.X."/>
        </authorList>
    </citation>
    <scope>NUCLEOTIDE SEQUENCE [LARGE SCALE GENOMIC DNA]</scope>
    <source>
        <strain evidence="1 2">LaAM-08-1</strain>
    </source>
</reference>
<dbReference type="HOGENOM" id="CLU_2740422_0_0_1"/>
<sequence>MIIRTQGVPSLSTSAPFSTRKRTISNWPDLTAPYKRGVSECLSADRRNRSNTGRTSTLNVRAVLNQEAHNL</sequence>
<dbReference type="EMBL" id="KN838558">
    <property type="protein sequence ID" value="KIK05709.1"/>
    <property type="molecule type" value="Genomic_DNA"/>
</dbReference>
<gene>
    <name evidence="1" type="ORF">K443DRAFT_674991</name>
</gene>
<organism evidence="1 2">
    <name type="scientific">Laccaria amethystina LaAM-08-1</name>
    <dbReference type="NCBI Taxonomy" id="1095629"/>
    <lineage>
        <taxon>Eukaryota</taxon>
        <taxon>Fungi</taxon>
        <taxon>Dikarya</taxon>
        <taxon>Basidiomycota</taxon>
        <taxon>Agaricomycotina</taxon>
        <taxon>Agaricomycetes</taxon>
        <taxon>Agaricomycetidae</taxon>
        <taxon>Agaricales</taxon>
        <taxon>Agaricineae</taxon>
        <taxon>Hydnangiaceae</taxon>
        <taxon>Laccaria</taxon>
    </lineage>
</organism>
<evidence type="ECO:0000313" key="2">
    <source>
        <dbReference type="Proteomes" id="UP000054477"/>
    </source>
</evidence>
<reference evidence="2" key="2">
    <citation type="submission" date="2015-01" db="EMBL/GenBank/DDBJ databases">
        <title>Evolutionary Origins and Diversification of the Mycorrhizal Mutualists.</title>
        <authorList>
            <consortium name="DOE Joint Genome Institute"/>
            <consortium name="Mycorrhizal Genomics Consortium"/>
            <person name="Kohler A."/>
            <person name="Kuo A."/>
            <person name="Nagy L.G."/>
            <person name="Floudas D."/>
            <person name="Copeland A."/>
            <person name="Barry K.W."/>
            <person name="Cichocki N."/>
            <person name="Veneault-Fourrey C."/>
            <person name="LaButti K."/>
            <person name="Lindquist E.A."/>
            <person name="Lipzen A."/>
            <person name="Lundell T."/>
            <person name="Morin E."/>
            <person name="Murat C."/>
            <person name="Riley R."/>
            <person name="Ohm R."/>
            <person name="Sun H."/>
            <person name="Tunlid A."/>
            <person name="Henrissat B."/>
            <person name="Grigoriev I.V."/>
            <person name="Hibbett D.S."/>
            <person name="Martin F."/>
        </authorList>
    </citation>
    <scope>NUCLEOTIDE SEQUENCE [LARGE SCALE GENOMIC DNA]</scope>
    <source>
        <strain evidence="2">LaAM-08-1</strain>
    </source>
</reference>
<accession>A0A0C9XVT2</accession>
<evidence type="ECO:0000313" key="1">
    <source>
        <dbReference type="EMBL" id="KIK05709.1"/>
    </source>
</evidence>
<dbReference type="Proteomes" id="UP000054477">
    <property type="component" value="Unassembled WGS sequence"/>
</dbReference>
<proteinExistence type="predicted"/>
<protein>
    <submittedName>
        <fullName evidence="1">Uncharacterized protein</fullName>
    </submittedName>
</protein>
<dbReference type="AlphaFoldDB" id="A0A0C9XVT2"/>